<sequence length="677" mass="77414">MITRNRTTVTPRPRHETARSSVSHKIIRWLLRYPFQRVEDLTLALETSEKTVYRHLARLGEEKLVEHITPSLSVKTTCRLYHLTQKGILVAAHQEETSTDASTDIYELASSLASYWRADEQALLPLLPRLQALLRLQDLVNGLVSQAPGMLAHAGGHRAELAWHWRRDYCYPFLDHEHHWNYEADAVLYFHRKAQTTAKGEDYCALLFIDADLASNDNVRQIRRRLEAALRYRAQVERGYPQAPVPMFPPLIVLARTQRQQEIWQHQATRIANTLHVAPLIGAIAVVPSEQSLENVWTLPWQKLSIAASCRLRDLFLPLAREALPPGLLRPLSAPAIPTDQHQPLVRGAFMQRARTVSFSPQLEEGEQEAVSLLGLCFSQRHVEMLHLLYRSPLLSIEEMAAFLNLQNETIIRYLYELRRYSCVDKYIVEQEERWHLSPRGLRFLAASRHVPLEDIATPEQEEEQGDIIQRGLARLKRSLPQTLAAYTFFSALSDDMYAGSENGQEHGTLWWEMGGHCEHRYTYRSTRYTLRPTAAFVYRSYKTDKADKAGQRRLSAWVEWDGLAANEPNLASRLENYAHFVRSREWIAAGLSTLPMLLIVTTDTRRATAITELVQQHLAGTGMIVRLTIVASVAAHGPLASIWRQLLPAPEESAGRGNKKREPTQRSLLDMRQQMV</sequence>
<name>A0A8J3IJG0_9CHLR</name>
<dbReference type="InterPro" id="IPR036388">
    <property type="entry name" value="WH-like_DNA-bd_sf"/>
</dbReference>
<evidence type="ECO:0000313" key="3">
    <source>
        <dbReference type="Proteomes" id="UP000597444"/>
    </source>
</evidence>
<evidence type="ECO:0000313" key="2">
    <source>
        <dbReference type="EMBL" id="GHO93590.1"/>
    </source>
</evidence>
<organism evidence="2 3">
    <name type="scientific">Reticulibacter mediterranei</name>
    <dbReference type="NCBI Taxonomy" id="2778369"/>
    <lineage>
        <taxon>Bacteria</taxon>
        <taxon>Bacillati</taxon>
        <taxon>Chloroflexota</taxon>
        <taxon>Ktedonobacteria</taxon>
        <taxon>Ktedonobacterales</taxon>
        <taxon>Reticulibacteraceae</taxon>
        <taxon>Reticulibacter</taxon>
    </lineage>
</organism>
<dbReference type="Proteomes" id="UP000597444">
    <property type="component" value="Unassembled WGS sequence"/>
</dbReference>
<dbReference type="Gene3D" id="1.10.10.10">
    <property type="entry name" value="Winged helix-like DNA-binding domain superfamily/Winged helix DNA-binding domain"/>
    <property type="match status" value="1"/>
</dbReference>
<gene>
    <name evidence="2" type="ORF">KSF_036380</name>
</gene>
<dbReference type="SUPFAM" id="SSF46785">
    <property type="entry name" value="Winged helix' DNA-binding domain"/>
    <property type="match status" value="1"/>
</dbReference>
<proteinExistence type="predicted"/>
<dbReference type="RefSeq" id="WP_220204368.1">
    <property type="nucleotide sequence ID" value="NZ_BNJK01000001.1"/>
</dbReference>
<accession>A0A8J3IJG0</accession>
<protein>
    <submittedName>
        <fullName evidence="2">Uncharacterized protein</fullName>
    </submittedName>
</protein>
<dbReference type="EMBL" id="BNJK01000001">
    <property type="protein sequence ID" value="GHO93590.1"/>
    <property type="molecule type" value="Genomic_DNA"/>
</dbReference>
<dbReference type="InterPro" id="IPR036390">
    <property type="entry name" value="WH_DNA-bd_sf"/>
</dbReference>
<evidence type="ECO:0000256" key="1">
    <source>
        <dbReference type="SAM" id="MobiDB-lite"/>
    </source>
</evidence>
<reference evidence="2" key="1">
    <citation type="submission" date="2020-10" db="EMBL/GenBank/DDBJ databases">
        <title>Taxonomic study of unclassified bacteria belonging to the class Ktedonobacteria.</title>
        <authorList>
            <person name="Yabe S."/>
            <person name="Wang C.M."/>
            <person name="Zheng Y."/>
            <person name="Sakai Y."/>
            <person name="Cavaletti L."/>
            <person name="Monciardini P."/>
            <person name="Donadio S."/>
        </authorList>
    </citation>
    <scope>NUCLEOTIDE SEQUENCE</scope>
    <source>
        <strain evidence="2">ID150040</strain>
    </source>
</reference>
<keyword evidence="3" id="KW-1185">Reference proteome</keyword>
<feature type="region of interest" description="Disordered" evidence="1">
    <location>
        <begin position="652"/>
        <end position="677"/>
    </location>
</feature>
<comment type="caution">
    <text evidence="2">The sequence shown here is derived from an EMBL/GenBank/DDBJ whole genome shotgun (WGS) entry which is preliminary data.</text>
</comment>
<dbReference type="AlphaFoldDB" id="A0A8J3IJG0"/>